<comment type="subunit">
    <text evidence="15">Heteromultimer composed of HisG and HisZ subunits.</text>
</comment>
<comment type="subcellular location">
    <subcellularLocation>
        <location evidence="2 15">Cytoplasm</location>
    </subcellularLocation>
</comment>
<dbReference type="FunFam" id="3.40.190.10:FF:000008">
    <property type="entry name" value="ATP phosphoribosyltransferase"/>
    <property type="match status" value="1"/>
</dbReference>
<keyword evidence="7 15" id="KW-0963">Cytoplasm</keyword>
<dbReference type="Proteomes" id="UP000759273">
    <property type="component" value="Unassembled WGS sequence"/>
</dbReference>
<dbReference type="InterPro" id="IPR018198">
    <property type="entry name" value="ATP_PRibTrfase_CS"/>
</dbReference>
<keyword evidence="10 15" id="KW-0808">Transferase</keyword>
<dbReference type="NCBIfam" id="TIGR00070">
    <property type="entry name" value="hisG"/>
    <property type="match status" value="1"/>
</dbReference>
<dbReference type="EC" id="2.4.2.17" evidence="5 15"/>
<dbReference type="HAMAP" id="MF_01018">
    <property type="entry name" value="HisG_Short"/>
    <property type="match status" value="1"/>
</dbReference>
<evidence type="ECO:0000256" key="10">
    <source>
        <dbReference type="ARBA" id="ARBA00022679"/>
    </source>
</evidence>
<evidence type="ECO:0000256" key="3">
    <source>
        <dbReference type="ARBA" id="ARBA00004667"/>
    </source>
</evidence>
<comment type="similarity">
    <text evidence="4 15">Belongs to the ATP phosphoribosyltransferase family. Short subfamily.</text>
</comment>
<dbReference type="Pfam" id="PF01634">
    <property type="entry name" value="HisG"/>
    <property type="match status" value="1"/>
</dbReference>
<dbReference type="GO" id="GO:0005737">
    <property type="term" value="C:cytoplasm"/>
    <property type="evidence" value="ECO:0007669"/>
    <property type="project" value="UniProtKB-SubCell"/>
</dbReference>
<evidence type="ECO:0000256" key="11">
    <source>
        <dbReference type="ARBA" id="ARBA00022741"/>
    </source>
</evidence>
<keyword evidence="9 15" id="KW-0328">Glycosyltransferase</keyword>
<dbReference type="GO" id="GO:0000105">
    <property type="term" value="P:L-histidine biosynthetic process"/>
    <property type="evidence" value="ECO:0007669"/>
    <property type="project" value="UniProtKB-UniRule"/>
</dbReference>
<evidence type="ECO:0000313" key="19">
    <source>
        <dbReference type="Proteomes" id="UP000759273"/>
    </source>
</evidence>
<comment type="catalytic activity">
    <reaction evidence="1 15">
        <text>1-(5-phospho-beta-D-ribosyl)-ATP + diphosphate = 5-phospho-alpha-D-ribose 1-diphosphate + ATP</text>
        <dbReference type="Rhea" id="RHEA:18473"/>
        <dbReference type="ChEBI" id="CHEBI:30616"/>
        <dbReference type="ChEBI" id="CHEBI:33019"/>
        <dbReference type="ChEBI" id="CHEBI:58017"/>
        <dbReference type="ChEBI" id="CHEBI:73183"/>
        <dbReference type="EC" id="2.4.2.17"/>
    </reaction>
</comment>
<gene>
    <name evidence="15" type="primary">hisG</name>
    <name evidence="18" type="ORF">KHY36_13850</name>
</gene>
<protein>
    <recommendedName>
        <fullName evidence="6 15">ATP phosphoribosyltransferase</fullName>
        <shortName evidence="15">ATP-PRT</shortName>
        <shortName evidence="15">ATP-PRTase</shortName>
        <ecNumber evidence="5 15">2.4.2.17</ecNumber>
    </recommendedName>
</protein>
<keyword evidence="12 15" id="KW-0067">ATP-binding</keyword>
<dbReference type="Gene3D" id="3.30.930.10">
    <property type="entry name" value="Bira Bifunctional Protein, Domain 2"/>
    <property type="match status" value="1"/>
</dbReference>
<dbReference type="PANTHER" id="PTHR21403:SF8">
    <property type="entry name" value="ATP PHOSPHORIBOSYLTRANSFERASE"/>
    <property type="match status" value="1"/>
</dbReference>
<dbReference type="AlphaFoldDB" id="A0A943DC04"/>
<dbReference type="SUPFAM" id="SSF53850">
    <property type="entry name" value="Periplasmic binding protein-like II"/>
    <property type="match status" value="1"/>
</dbReference>
<dbReference type="PROSITE" id="PS01316">
    <property type="entry name" value="ATP_P_PHORIBOSYLTR"/>
    <property type="match status" value="1"/>
</dbReference>
<proteinExistence type="inferred from homology"/>
<reference evidence="18" key="1">
    <citation type="submission" date="2021-02" db="EMBL/GenBank/DDBJ databases">
        <title>Infant gut strain persistence is associated with maternal origin, phylogeny, and functional potential including surface adhesion and iron acquisition.</title>
        <authorList>
            <person name="Lou Y.C."/>
        </authorList>
    </citation>
    <scope>NUCLEOTIDE SEQUENCE</scope>
    <source>
        <strain evidence="18">L3_101_000M1_dasL3_101_000M1_concoct_87</strain>
    </source>
</reference>
<dbReference type="Pfam" id="PF13393">
    <property type="entry name" value="tRNA-synt_His"/>
    <property type="match status" value="1"/>
</dbReference>
<evidence type="ECO:0000256" key="12">
    <source>
        <dbReference type="ARBA" id="ARBA00022840"/>
    </source>
</evidence>
<organism evidence="18 19">
    <name type="scientific">Subdoligranulum variabile</name>
    <dbReference type="NCBI Taxonomy" id="214851"/>
    <lineage>
        <taxon>Bacteria</taxon>
        <taxon>Bacillati</taxon>
        <taxon>Bacillota</taxon>
        <taxon>Clostridia</taxon>
        <taxon>Eubacteriales</taxon>
        <taxon>Oscillospiraceae</taxon>
        <taxon>Subdoligranulum</taxon>
    </lineage>
</organism>
<dbReference type="InterPro" id="IPR041715">
    <property type="entry name" value="HisRS-like_core"/>
</dbReference>
<dbReference type="InterPro" id="IPR001348">
    <property type="entry name" value="ATP_PRibTrfase_HisG"/>
</dbReference>
<feature type="domain" description="Class II Histidinyl-tRNA synthetase (HisRS)-like catalytic core" evidence="17">
    <location>
        <begin position="11"/>
        <end position="302"/>
    </location>
</feature>
<comment type="function">
    <text evidence="14 15">Catalyzes the condensation of ATP and 5-phosphoribose 1-diphosphate to form N'-(5'-phosphoribosyl)-ATP (PR-ATP). Has a crucial role in the pathway because the rate of histidine biosynthesis seems to be controlled primarily by regulation of HisG enzymatic activity.</text>
</comment>
<evidence type="ECO:0000259" key="16">
    <source>
        <dbReference type="Pfam" id="PF01634"/>
    </source>
</evidence>
<evidence type="ECO:0000256" key="2">
    <source>
        <dbReference type="ARBA" id="ARBA00004496"/>
    </source>
</evidence>
<comment type="caution">
    <text evidence="18">The sequence shown here is derived from an EMBL/GenBank/DDBJ whole genome shotgun (WGS) entry which is preliminary data.</text>
</comment>
<comment type="pathway">
    <text evidence="3 15">Amino-acid biosynthesis; L-histidine biosynthesis; L-histidine from 5-phospho-alpha-D-ribose 1-diphosphate: step 1/9.</text>
</comment>
<dbReference type="EMBL" id="JAGZGG010000048">
    <property type="protein sequence ID" value="MBS5333596.1"/>
    <property type="molecule type" value="Genomic_DNA"/>
</dbReference>
<name>A0A943DC04_9FIRM</name>
<dbReference type="GO" id="GO:0005524">
    <property type="term" value="F:ATP binding"/>
    <property type="evidence" value="ECO:0007669"/>
    <property type="project" value="UniProtKB-KW"/>
</dbReference>
<evidence type="ECO:0000256" key="8">
    <source>
        <dbReference type="ARBA" id="ARBA00022605"/>
    </source>
</evidence>
<dbReference type="InterPro" id="IPR045864">
    <property type="entry name" value="aa-tRNA-synth_II/BPL/LPL"/>
</dbReference>
<accession>A0A943DC04</accession>
<sequence>MEIELKSFTPAEQATFRLRALYEGAGYRKYRASRFEEYALYQEYQRFLPDSQVITFTDLDGKLRAIKPDVTLSIAKTAQPAAGECKRFYYNEEVCRPSRESHTFQTIHQMGLESMGAVDADEQAAVVRLALQSLAALDVPTVLEVSHMGYLTGLLDALNVPAEARARLLDFLRAKNAHELRTAALDTGLDDTAAAALTGLLDLHGPLGATLTKARAACLCDAQRNALEELQVLQNALGEDGRGTQLDLSMADEMEYYNGLVFTGYVAGIPRAVLKGGRYDYLMQRFTPGANAIGFAMYLDELERLAAPLPPVQQQGGEKTWLNIALPKGRLGDKAYKLLAGAGYSATEDYNDTRRLVVENPDACVRYFLVKPSDVAIYVEHGAADIGIVGKDILTESGADVYELLDTGMGKCRMCVAGPSNFADDESRALRVATKFVNIARDHYERRGRDIDIIKLNGSIELAPILGLSDVIVDIVETGTTLRENDLTVIEEFMPISARFIANKASYKFKYAQLTELLNKMKEALAK</sequence>
<evidence type="ECO:0000256" key="7">
    <source>
        <dbReference type="ARBA" id="ARBA00022490"/>
    </source>
</evidence>
<evidence type="ECO:0000259" key="17">
    <source>
        <dbReference type="Pfam" id="PF13393"/>
    </source>
</evidence>
<dbReference type="InterPro" id="IPR013820">
    <property type="entry name" value="ATP_PRibTrfase_cat"/>
</dbReference>
<dbReference type="PANTHER" id="PTHR21403">
    <property type="entry name" value="ATP PHOSPHORIBOSYLTRANSFERASE ATP-PRTASE"/>
    <property type="match status" value="1"/>
</dbReference>
<evidence type="ECO:0000256" key="14">
    <source>
        <dbReference type="ARBA" id="ARBA00024861"/>
    </source>
</evidence>
<keyword evidence="8 15" id="KW-0028">Amino-acid biosynthesis</keyword>
<evidence type="ECO:0000256" key="13">
    <source>
        <dbReference type="ARBA" id="ARBA00023102"/>
    </source>
</evidence>
<evidence type="ECO:0000256" key="1">
    <source>
        <dbReference type="ARBA" id="ARBA00000915"/>
    </source>
</evidence>
<feature type="domain" description="ATP phosphoribosyltransferase catalytic" evidence="16">
    <location>
        <begin position="371"/>
        <end position="522"/>
    </location>
</feature>
<dbReference type="Gene3D" id="3.40.190.10">
    <property type="entry name" value="Periplasmic binding protein-like II"/>
    <property type="match status" value="2"/>
</dbReference>
<keyword evidence="13 15" id="KW-0368">Histidine biosynthesis</keyword>
<dbReference type="GO" id="GO:0140096">
    <property type="term" value="F:catalytic activity, acting on a protein"/>
    <property type="evidence" value="ECO:0007669"/>
    <property type="project" value="UniProtKB-ARBA"/>
</dbReference>
<evidence type="ECO:0000256" key="5">
    <source>
        <dbReference type="ARBA" id="ARBA00011946"/>
    </source>
</evidence>
<dbReference type="CDD" id="cd13595">
    <property type="entry name" value="PBP2_HisGs"/>
    <property type="match status" value="1"/>
</dbReference>
<keyword evidence="11 15" id="KW-0547">Nucleotide-binding</keyword>
<dbReference type="InterPro" id="IPR024893">
    <property type="entry name" value="ATP_PRibTrfase_HisG_short"/>
</dbReference>
<dbReference type="GO" id="GO:0003879">
    <property type="term" value="F:ATP phosphoribosyltransferase activity"/>
    <property type="evidence" value="ECO:0007669"/>
    <property type="project" value="UniProtKB-UniRule"/>
</dbReference>
<evidence type="ECO:0000256" key="4">
    <source>
        <dbReference type="ARBA" id="ARBA00009489"/>
    </source>
</evidence>
<dbReference type="SUPFAM" id="SSF55681">
    <property type="entry name" value="Class II aaRS and biotin synthetases"/>
    <property type="match status" value="1"/>
</dbReference>
<evidence type="ECO:0000256" key="15">
    <source>
        <dbReference type="HAMAP-Rule" id="MF_01018"/>
    </source>
</evidence>
<evidence type="ECO:0000256" key="6">
    <source>
        <dbReference type="ARBA" id="ARBA00020998"/>
    </source>
</evidence>
<comment type="domain">
    <text evidence="15">Lacks the C-terminal regulatory region which is replaced by HisZ.</text>
</comment>
<evidence type="ECO:0000313" key="18">
    <source>
        <dbReference type="EMBL" id="MBS5333596.1"/>
    </source>
</evidence>
<evidence type="ECO:0000256" key="9">
    <source>
        <dbReference type="ARBA" id="ARBA00022676"/>
    </source>
</evidence>